<name>A0ABR1H376_9HYPO</name>
<proteinExistence type="predicted"/>
<comment type="caution">
    <text evidence="1">The sequence shown here is derived from an EMBL/GenBank/DDBJ whole genome shotgun (WGS) entry which is preliminary data.</text>
</comment>
<accession>A0ABR1H376</accession>
<protein>
    <submittedName>
        <fullName evidence="1">Uncharacterized protein</fullName>
    </submittedName>
</protein>
<organism evidence="1 2">
    <name type="scientific">Neonectria punicea</name>
    <dbReference type="NCBI Taxonomy" id="979145"/>
    <lineage>
        <taxon>Eukaryota</taxon>
        <taxon>Fungi</taxon>
        <taxon>Dikarya</taxon>
        <taxon>Ascomycota</taxon>
        <taxon>Pezizomycotina</taxon>
        <taxon>Sordariomycetes</taxon>
        <taxon>Hypocreomycetidae</taxon>
        <taxon>Hypocreales</taxon>
        <taxon>Nectriaceae</taxon>
        <taxon>Neonectria</taxon>
    </lineage>
</organism>
<reference evidence="1 2" key="1">
    <citation type="journal article" date="2025" name="Microbiol. Resour. Announc.">
        <title>Draft genome sequences for Neonectria magnoliae and Neonectria punicea, canker pathogens of Liriodendron tulipifera and Acer saccharum in West Virginia.</title>
        <authorList>
            <person name="Petronek H.M."/>
            <person name="Kasson M.T."/>
            <person name="Metheny A.M."/>
            <person name="Stauder C.M."/>
            <person name="Lovett B."/>
            <person name="Lynch S.C."/>
            <person name="Garnas J.R."/>
            <person name="Kasson L.R."/>
            <person name="Stajich J.E."/>
        </authorList>
    </citation>
    <scope>NUCLEOTIDE SEQUENCE [LARGE SCALE GENOMIC DNA]</scope>
    <source>
        <strain evidence="1 2">NRRL 64653</strain>
    </source>
</reference>
<keyword evidence="2" id="KW-1185">Reference proteome</keyword>
<evidence type="ECO:0000313" key="1">
    <source>
        <dbReference type="EMBL" id="KAK7415569.1"/>
    </source>
</evidence>
<dbReference type="Proteomes" id="UP001498476">
    <property type="component" value="Unassembled WGS sequence"/>
</dbReference>
<sequence length="176" mass="20034">MAIFKVRATTAKAHLYLVSDYPLHDQVVSAQDHLSVLYGGDESSTLFLVLRWSVSSYKLVGCYYQLNNKPYPEADDFTPEGLLPLGYQKLFLYDLFNPFIPPEVPPEVSILTPGDEELLGVLFPGGSSKRLATLAFAMLFGKHERSEPIKFHNLPGDWIKYYNWCIESEFDSAYKR</sequence>
<gene>
    <name evidence="1" type="ORF">QQX98_005815</name>
</gene>
<evidence type="ECO:0000313" key="2">
    <source>
        <dbReference type="Proteomes" id="UP001498476"/>
    </source>
</evidence>
<dbReference type="EMBL" id="JAZAVJ010000081">
    <property type="protein sequence ID" value="KAK7415569.1"/>
    <property type="molecule type" value="Genomic_DNA"/>
</dbReference>